<keyword evidence="5" id="KW-0689">Ribosomal protein</keyword>
<comment type="similarity">
    <text evidence="3">Belongs to the alpha-ketoglutarate dehydrogenase component 4 family.</text>
</comment>
<comment type="subcellular location">
    <subcellularLocation>
        <location evidence="1">Mitochondrion</location>
    </subcellularLocation>
</comment>
<sequence>MAASGVRTIRWIESTFRKVIAIKPHVPLIKFPDRRAKGVVKSTSSLNMIPSASPNVSKSTNITLATSLEWEDLPAKYHRKSLTPEEMEFIERGGPA</sequence>
<dbReference type="Pfam" id="PF10937">
    <property type="entry name" value="Kgd4-YMR31"/>
    <property type="match status" value="1"/>
</dbReference>
<dbReference type="PANTHER" id="PTHR31601">
    <property type="entry name" value="28S RIBOSOMAL PROTEIN S36, MITOCHONDRIAL"/>
    <property type="match status" value="1"/>
</dbReference>
<reference evidence="5" key="1">
    <citation type="submission" date="2025-08" db="UniProtKB">
        <authorList>
            <consortium name="RefSeq"/>
        </authorList>
    </citation>
    <scope>IDENTIFICATION</scope>
</reference>
<dbReference type="PANTHER" id="PTHR31601:SF2">
    <property type="entry name" value="ALPHA-KETOGLUTARATE DEHYDROGENASE COMPONENT 4"/>
    <property type="match status" value="1"/>
</dbReference>
<dbReference type="RefSeq" id="XP_036356970.1">
    <property type="nucleotide sequence ID" value="XM_036501077.1"/>
</dbReference>
<evidence type="ECO:0000256" key="2">
    <source>
        <dbReference type="ARBA" id="ARBA00023128"/>
    </source>
</evidence>
<proteinExistence type="inferred from homology"/>
<dbReference type="GO" id="GO:0004591">
    <property type="term" value="F:oxoglutarate dehydrogenase (succinyl-transferring) activity"/>
    <property type="evidence" value="ECO:0007669"/>
    <property type="project" value="TreeGrafter"/>
</dbReference>
<accession>A0A7E6EPV2</accession>
<evidence type="ECO:0000313" key="5">
    <source>
        <dbReference type="RefSeq" id="XP_036356970.1"/>
    </source>
</evidence>
<keyword evidence="2" id="KW-0496">Mitochondrion</keyword>
<organism evidence="4 5">
    <name type="scientific">Octopus sinensis</name>
    <name type="common">East Asian common octopus</name>
    <dbReference type="NCBI Taxonomy" id="2607531"/>
    <lineage>
        <taxon>Eukaryota</taxon>
        <taxon>Metazoa</taxon>
        <taxon>Spiralia</taxon>
        <taxon>Lophotrochozoa</taxon>
        <taxon>Mollusca</taxon>
        <taxon>Cephalopoda</taxon>
        <taxon>Coleoidea</taxon>
        <taxon>Octopodiformes</taxon>
        <taxon>Octopoda</taxon>
        <taxon>Incirrata</taxon>
        <taxon>Octopodidae</taxon>
        <taxon>Octopus</taxon>
    </lineage>
</organism>
<keyword evidence="5" id="KW-0687">Ribonucleoprotein</keyword>
<dbReference type="GO" id="GO:0005840">
    <property type="term" value="C:ribosome"/>
    <property type="evidence" value="ECO:0007669"/>
    <property type="project" value="UniProtKB-KW"/>
</dbReference>
<gene>
    <name evidence="5" type="primary">LOC115209950</name>
</gene>
<keyword evidence="4" id="KW-1185">Reference proteome</keyword>
<dbReference type="Proteomes" id="UP000515154">
    <property type="component" value="Linkage group LG3"/>
</dbReference>
<evidence type="ECO:0000256" key="1">
    <source>
        <dbReference type="ARBA" id="ARBA00004173"/>
    </source>
</evidence>
<dbReference type="GO" id="GO:0005739">
    <property type="term" value="C:mitochondrion"/>
    <property type="evidence" value="ECO:0007669"/>
    <property type="project" value="UniProtKB-SubCell"/>
</dbReference>
<dbReference type="AlphaFoldDB" id="A0A7E6EPV2"/>
<evidence type="ECO:0000256" key="3">
    <source>
        <dbReference type="ARBA" id="ARBA00043970"/>
    </source>
</evidence>
<protein>
    <submittedName>
        <fullName evidence="5">28S ribosomal protein S36, mitochondrial isoform X1</fullName>
    </submittedName>
</protein>
<name>A0A7E6EPV2_9MOLL</name>
<dbReference type="InterPro" id="IPR020373">
    <property type="entry name" value="Kgd4/YMR-31"/>
</dbReference>
<dbReference type="GO" id="GO:0006103">
    <property type="term" value="P:2-oxoglutarate metabolic process"/>
    <property type="evidence" value="ECO:0007669"/>
    <property type="project" value="InterPro"/>
</dbReference>
<evidence type="ECO:0000313" key="4">
    <source>
        <dbReference type="Proteomes" id="UP000515154"/>
    </source>
</evidence>